<dbReference type="AlphaFoldDB" id="A0A645GZ50"/>
<protein>
    <submittedName>
        <fullName evidence="1">Uncharacterized protein</fullName>
    </submittedName>
</protein>
<proteinExistence type="predicted"/>
<evidence type="ECO:0000313" key="1">
    <source>
        <dbReference type="EMBL" id="MPN31009.1"/>
    </source>
</evidence>
<comment type="caution">
    <text evidence="1">The sequence shown here is derived from an EMBL/GenBank/DDBJ whole genome shotgun (WGS) entry which is preliminary data.</text>
</comment>
<accession>A0A645GZ50</accession>
<organism evidence="1">
    <name type="scientific">bioreactor metagenome</name>
    <dbReference type="NCBI Taxonomy" id="1076179"/>
    <lineage>
        <taxon>unclassified sequences</taxon>
        <taxon>metagenomes</taxon>
        <taxon>ecological metagenomes</taxon>
    </lineage>
</organism>
<dbReference type="EMBL" id="VSSQ01082353">
    <property type="protein sequence ID" value="MPN31009.1"/>
    <property type="molecule type" value="Genomic_DNA"/>
</dbReference>
<gene>
    <name evidence="1" type="ORF">SDC9_178480</name>
</gene>
<reference evidence="1" key="1">
    <citation type="submission" date="2019-08" db="EMBL/GenBank/DDBJ databases">
        <authorList>
            <person name="Kucharzyk K."/>
            <person name="Murdoch R.W."/>
            <person name="Higgins S."/>
            <person name="Loffler F."/>
        </authorList>
    </citation>
    <scope>NUCLEOTIDE SEQUENCE</scope>
</reference>
<sequence length="160" mass="17983">MHRGILRKYVGHSGLDSGTHERYVSGLFPGFMPFKLIIAQLYVDQFIRLFRVPPGKRHGTVKVTDSGFKAGVKDGFVEIGFHRVHYVGDPVFFYHFFDVVLVPCIDFFRGKAAAAAQLRDFFRSCKVIIRNNDLFSPFAFFSGSFDDHGGRCAHAAGSDN</sequence>
<name>A0A645GZ50_9ZZZZ</name>